<dbReference type="InterPro" id="IPR001509">
    <property type="entry name" value="Epimerase_deHydtase"/>
</dbReference>
<dbReference type="Gene3D" id="3.40.50.720">
    <property type="entry name" value="NAD(P)-binding Rossmann-like Domain"/>
    <property type="match status" value="1"/>
</dbReference>
<dbReference type="Pfam" id="PF01370">
    <property type="entry name" value="Epimerase"/>
    <property type="match status" value="1"/>
</dbReference>
<sequence>MTYDVLVTGSAGHLGTALMLALPGLGFSPLGMDILPSDTTTVVGSITDRDLVAQIMQRHPIQHVLHAATLHKPHVGTHSKQQFIDTNVTGTLILLEEAARARKRDSNLASFVFFSTTSAFGHALSPPAGSPAAWIDEGVVPVPKNIYGASKVAAEDMCRLVHAEHGLPVMVLRTSRFFPEDDDDERRRAAMDGDNLKLLELAYRRCDIADIVSAAVCAMKKAVEIGWARYIISAPPPFSNDAATLGALDSDPASVLRSVIPELDAVLEQRGWRHLERIDRVYDSGKAVCELGWRPEYTLPSVVEKLRAGEHWQSELTSRVGRKGYHAENTGVYTVR</sequence>
<dbReference type="CDD" id="cd08946">
    <property type="entry name" value="SDR_e"/>
    <property type="match status" value="1"/>
</dbReference>
<accession>A0A0F8A4Y6</accession>
<dbReference type="InterPro" id="IPR036291">
    <property type="entry name" value="NAD(P)-bd_dom_sf"/>
</dbReference>
<dbReference type="AlphaFoldDB" id="A0A0F8A4Y6"/>
<comment type="similarity">
    <text evidence="1">Belongs to the NAD(P)-dependent epimerase/dehydratase family.</text>
</comment>
<keyword evidence="4" id="KW-1185">Reference proteome</keyword>
<evidence type="ECO:0000313" key="3">
    <source>
        <dbReference type="EMBL" id="KJZ74394.1"/>
    </source>
</evidence>
<reference evidence="3 4" key="1">
    <citation type="journal article" date="2014" name="Genome Biol. Evol.">
        <title>Comparative genomics and transcriptomics analyses reveal divergent lifestyle features of nematode endoparasitic fungus Hirsutella minnesotensis.</title>
        <authorList>
            <person name="Lai Y."/>
            <person name="Liu K."/>
            <person name="Zhang X."/>
            <person name="Zhang X."/>
            <person name="Li K."/>
            <person name="Wang N."/>
            <person name="Shu C."/>
            <person name="Wu Y."/>
            <person name="Wang C."/>
            <person name="Bushley K.E."/>
            <person name="Xiang M."/>
            <person name="Liu X."/>
        </authorList>
    </citation>
    <scope>NUCLEOTIDE SEQUENCE [LARGE SCALE GENOMIC DNA]</scope>
    <source>
        <strain evidence="3 4">3608</strain>
    </source>
</reference>
<evidence type="ECO:0000256" key="1">
    <source>
        <dbReference type="ARBA" id="ARBA00007637"/>
    </source>
</evidence>
<protein>
    <recommendedName>
        <fullName evidence="2">NAD-dependent epimerase/dehydratase domain-containing protein</fullName>
    </recommendedName>
</protein>
<dbReference type="Proteomes" id="UP000054481">
    <property type="component" value="Unassembled WGS sequence"/>
</dbReference>
<dbReference type="EMBL" id="KQ030526">
    <property type="protein sequence ID" value="KJZ74394.1"/>
    <property type="molecule type" value="Genomic_DNA"/>
</dbReference>
<organism evidence="3 4">
    <name type="scientific">Hirsutella minnesotensis 3608</name>
    <dbReference type="NCBI Taxonomy" id="1043627"/>
    <lineage>
        <taxon>Eukaryota</taxon>
        <taxon>Fungi</taxon>
        <taxon>Dikarya</taxon>
        <taxon>Ascomycota</taxon>
        <taxon>Pezizomycotina</taxon>
        <taxon>Sordariomycetes</taxon>
        <taxon>Hypocreomycetidae</taxon>
        <taxon>Hypocreales</taxon>
        <taxon>Ophiocordycipitaceae</taxon>
        <taxon>Hirsutella</taxon>
    </lineage>
</organism>
<feature type="domain" description="NAD-dependent epimerase/dehydratase" evidence="2">
    <location>
        <begin position="5"/>
        <end position="186"/>
    </location>
</feature>
<dbReference type="PANTHER" id="PTHR43000">
    <property type="entry name" value="DTDP-D-GLUCOSE 4,6-DEHYDRATASE-RELATED"/>
    <property type="match status" value="1"/>
</dbReference>
<evidence type="ECO:0000259" key="2">
    <source>
        <dbReference type="Pfam" id="PF01370"/>
    </source>
</evidence>
<name>A0A0F8A4Y6_9HYPO</name>
<evidence type="ECO:0000313" key="4">
    <source>
        <dbReference type="Proteomes" id="UP000054481"/>
    </source>
</evidence>
<gene>
    <name evidence="3" type="ORF">HIM_06204</name>
</gene>
<dbReference type="OrthoDB" id="202470at2759"/>
<proteinExistence type="inferred from homology"/>
<dbReference type="SUPFAM" id="SSF51735">
    <property type="entry name" value="NAD(P)-binding Rossmann-fold domains"/>
    <property type="match status" value="1"/>
</dbReference>